<dbReference type="InterPro" id="IPR036249">
    <property type="entry name" value="Thioredoxin-like_sf"/>
</dbReference>
<dbReference type="Proteomes" id="UP000037558">
    <property type="component" value="Unassembled WGS sequence"/>
</dbReference>
<dbReference type="InterPro" id="IPR017937">
    <property type="entry name" value="Thioredoxin_CS"/>
</dbReference>
<feature type="chain" id="PRO_5039682041" description="Thioredoxin domain-containing protein" evidence="3">
    <location>
        <begin position="22"/>
        <end position="193"/>
    </location>
</feature>
<dbReference type="Pfam" id="PF00578">
    <property type="entry name" value="AhpC-TSA"/>
    <property type="match status" value="1"/>
</dbReference>
<dbReference type="OrthoDB" id="25753at2"/>
<protein>
    <recommendedName>
        <fullName evidence="4">Thioredoxin domain-containing protein</fullName>
    </recommendedName>
</protein>
<dbReference type="SUPFAM" id="SSF52833">
    <property type="entry name" value="Thioredoxin-like"/>
    <property type="match status" value="1"/>
</dbReference>
<dbReference type="RefSeq" id="WP_053400471.1">
    <property type="nucleotide sequence ID" value="NZ_LILC01000007.1"/>
</dbReference>
<name>A0A0M0L913_9BACI</name>
<dbReference type="InterPro" id="IPR050553">
    <property type="entry name" value="Thioredoxin_ResA/DsbE_sf"/>
</dbReference>
<evidence type="ECO:0000313" key="6">
    <source>
        <dbReference type="Proteomes" id="UP000037558"/>
    </source>
</evidence>
<evidence type="ECO:0000256" key="1">
    <source>
        <dbReference type="ARBA" id="ARBA00023157"/>
    </source>
</evidence>
<dbReference type="GO" id="GO:0016491">
    <property type="term" value="F:oxidoreductase activity"/>
    <property type="evidence" value="ECO:0007669"/>
    <property type="project" value="InterPro"/>
</dbReference>
<dbReference type="PROSITE" id="PS00194">
    <property type="entry name" value="THIOREDOXIN_1"/>
    <property type="match status" value="1"/>
</dbReference>
<dbReference type="STRING" id="284581.AMD01_05865"/>
<dbReference type="AlphaFoldDB" id="A0A0M0L913"/>
<dbReference type="PROSITE" id="PS51352">
    <property type="entry name" value="THIOREDOXIN_2"/>
    <property type="match status" value="1"/>
</dbReference>
<dbReference type="InterPro" id="IPR000866">
    <property type="entry name" value="AhpC/TSA"/>
</dbReference>
<evidence type="ECO:0000256" key="3">
    <source>
        <dbReference type="SAM" id="SignalP"/>
    </source>
</evidence>
<reference evidence="6" key="1">
    <citation type="submission" date="2015-08" db="EMBL/GenBank/DDBJ databases">
        <title>Fjat-14210 dsm16467.</title>
        <authorList>
            <person name="Liu B."/>
            <person name="Wang J."/>
            <person name="Zhu Y."/>
            <person name="Liu G."/>
            <person name="Chen Q."/>
            <person name="Chen Z."/>
            <person name="Lan J."/>
            <person name="Che J."/>
            <person name="Ge C."/>
            <person name="Shi H."/>
            <person name="Pan Z."/>
            <person name="Liu X."/>
        </authorList>
    </citation>
    <scope>NUCLEOTIDE SEQUENCE [LARGE SCALE GENOMIC DNA]</scope>
    <source>
        <strain evidence="6">DSM 16467</strain>
    </source>
</reference>
<dbReference type="InterPro" id="IPR013766">
    <property type="entry name" value="Thioredoxin_domain"/>
</dbReference>
<keyword evidence="1" id="KW-1015">Disulfide bond</keyword>
<feature type="domain" description="Thioredoxin" evidence="4">
    <location>
        <begin position="55"/>
        <end position="193"/>
    </location>
</feature>
<proteinExistence type="predicted"/>
<organism evidence="5 6">
    <name type="scientific">Priestia koreensis</name>
    <dbReference type="NCBI Taxonomy" id="284581"/>
    <lineage>
        <taxon>Bacteria</taxon>
        <taxon>Bacillati</taxon>
        <taxon>Bacillota</taxon>
        <taxon>Bacilli</taxon>
        <taxon>Bacillales</taxon>
        <taxon>Bacillaceae</taxon>
        <taxon>Priestia</taxon>
    </lineage>
</organism>
<dbReference type="CDD" id="cd02966">
    <property type="entry name" value="TlpA_like_family"/>
    <property type="match status" value="1"/>
</dbReference>
<accession>A0A0M0L913</accession>
<dbReference type="PANTHER" id="PTHR42852">
    <property type="entry name" value="THIOL:DISULFIDE INTERCHANGE PROTEIN DSBE"/>
    <property type="match status" value="1"/>
</dbReference>
<dbReference type="PANTHER" id="PTHR42852:SF13">
    <property type="entry name" value="PROTEIN DIPZ"/>
    <property type="match status" value="1"/>
</dbReference>
<feature type="region of interest" description="Disordered" evidence="2">
    <location>
        <begin position="28"/>
        <end position="58"/>
    </location>
</feature>
<keyword evidence="3" id="KW-0732">Signal</keyword>
<gene>
    <name evidence="5" type="ORF">AMD01_05865</name>
</gene>
<dbReference type="EMBL" id="LILC01000007">
    <property type="protein sequence ID" value="KOO47565.1"/>
    <property type="molecule type" value="Genomic_DNA"/>
</dbReference>
<dbReference type="PATRIC" id="fig|284581.3.peg.4570"/>
<sequence length="193" mass="21833">MVKKLLGVLLLLALISYTAWQNFAPAKTEAAPPQDDLRSYEDGSEQNQDVPASGLEEGKMAPNFTLSTLDGKTVSLSSLRGKKVIVNFWATYCPPCKEEMPQMQTFHENYGKDVEVLAVNLTSQEINRNSVQKFADKYRYTFPILLDEKEEIGIKKYKVLLIPTSYFIDEQGKIQQRIEGPMTLKQMEAFAAQ</sequence>
<feature type="signal peptide" evidence="3">
    <location>
        <begin position="1"/>
        <end position="21"/>
    </location>
</feature>
<comment type="caution">
    <text evidence="5">The sequence shown here is derived from an EMBL/GenBank/DDBJ whole genome shotgun (WGS) entry which is preliminary data.</text>
</comment>
<evidence type="ECO:0000259" key="4">
    <source>
        <dbReference type="PROSITE" id="PS51352"/>
    </source>
</evidence>
<dbReference type="GO" id="GO:0016209">
    <property type="term" value="F:antioxidant activity"/>
    <property type="evidence" value="ECO:0007669"/>
    <property type="project" value="InterPro"/>
</dbReference>
<keyword evidence="6" id="KW-1185">Reference proteome</keyword>
<evidence type="ECO:0000256" key="2">
    <source>
        <dbReference type="SAM" id="MobiDB-lite"/>
    </source>
</evidence>
<evidence type="ECO:0000313" key="5">
    <source>
        <dbReference type="EMBL" id="KOO47565.1"/>
    </source>
</evidence>
<dbReference type="Gene3D" id="3.40.30.10">
    <property type="entry name" value="Glutaredoxin"/>
    <property type="match status" value="1"/>
</dbReference>